<sequence length="163" mass="18987">MEQRIFSNHQRLAPMTATGTPPWSGTPTHLLHHPTMADACHVPQSSACCQCLPSSTRTSWCTYRDHRYPPNHAEKYSHNMQFWHVLAAKMTFIIVMEHVVFLVKFLLAWMIPDVPKDVLEKIKREKLMTVKILHDFELKKLKENLAFDSSELAKEFMIQENKV</sequence>
<keyword evidence="3 6" id="KW-0812">Transmembrane</keyword>
<evidence type="ECO:0000256" key="4">
    <source>
        <dbReference type="ARBA" id="ARBA00022989"/>
    </source>
</evidence>
<feature type="transmembrane region" description="Helical" evidence="6">
    <location>
        <begin position="90"/>
        <end position="111"/>
    </location>
</feature>
<dbReference type="InterPro" id="IPR007632">
    <property type="entry name" value="Anoctamin"/>
</dbReference>
<feature type="domain" description="Anoctamin transmembrane" evidence="7">
    <location>
        <begin position="7"/>
        <end position="125"/>
    </location>
</feature>
<reference evidence="9" key="1">
    <citation type="journal article" date="2013" name="Science">
        <title>Comparative analysis of bat genomes provides insight into the evolution of flight and immunity.</title>
        <authorList>
            <person name="Zhang G."/>
            <person name="Cowled C."/>
            <person name="Shi Z."/>
            <person name="Huang Z."/>
            <person name="Bishop-Lilly K.A."/>
            <person name="Fang X."/>
            <person name="Wynne J.W."/>
            <person name="Xiong Z."/>
            <person name="Baker M.L."/>
            <person name="Zhao W."/>
            <person name="Tachedjian M."/>
            <person name="Zhu Y."/>
            <person name="Zhou P."/>
            <person name="Jiang X."/>
            <person name="Ng J."/>
            <person name="Yang L."/>
            <person name="Wu L."/>
            <person name="Xiao J."/>
            <person name="Feng Y."/>
            <person name="Chen Y."/>
            <person name="Sun X."/>
            <person name="Zhang Y."/>
            <person name="Marsh G.A."/>
            <person name="Crameri G."/>
            <person name="Broder C.C."/>
            <person name="Frey K.G."/>
            <person name="Wang L.F."/>
            <person name="Wang J."/>
        </authorList>
    </citation>
    <scope>NUCLEOTIDE SEQUENCE [LARGE SCALE GENOMIC DNA]</scope>
</reference>
<evidence type="ECO:0000256" key="1">
    <source>
        <dbReference type="ARBA" id="ARBA00004141"/>
    </source>
</evidence>
<dbReference type="InterPro" id="IPR049452">
    <property type="entry name" value="Anoctamin_TM"/>
</dbReference>
<dbReference type="GO" id="GO:0005886">
    <property type="term" value="C:plasma membrane"/>
    <property type="evidence" value="ECO:0007669"/>
    <property type="project" value="TreeGrafter"/>
</dbReference>
<dbReference type="EMBL" id="KB100321">
    <property type="protein sequence ID" value="ELK37570.1"/>
    <property type="molecule type" value="Genomic_DNA"/>
</dbReference>
<proteinExistence type="inferred from homology"/>
<keyword evidence="4 6" id="KW-1133">Transmembrane helix</keyword>
<gene>
    <name evidence="8" type="ORF">MDA_GLEAN10023842</name>
</gene>
<evidence type="ECO:0000256" key="6">
    <source>
        <dbReference type="RuleBase" id="RU280814"/>
    </source>
</evidence>
<keyword evidence="5 6" id="KW-0472">Membrane</keyword>
<dbReference type="AlphaFoldDB" id="L5MH36"/>
<comment type="subcellular location">
    <subcellularLocation>
        <location evidence="1 6">Membrane</location>
        <topology evidence="1 6">Multi-pass membrane protein</topology>
    </subcellularLocation>
</comment>
<evidence type="ECO:0000313" key="9">
    <source>
        <dbReference type="Proteomes" id="UP000010556"/>
    </source>
</evidence>
<evidence type="ECO:0000256" key="2">
    <source>
        <dbReference type="ARBA" id="ARBA00009671"/>
    </source>
</evidence>
<organism evidence="8 9">
    <name type="scientific">Myotis davidii</name>
    <name type="common">David's myotis</name>
    <dbReference type="NCBI Taxonomy" id="225400"/>
    <lineage>
        <taxon>Eukaryota</taxon>
        <taxon>Metazoa</taxon>
        <taxon>Chordata</taxon>
        <taxon>Craniata</taxon>
        <taxon>Vertebrata</taxon>
        <taxon>Euteleostomi</taxon>
        <taxon>Mammalia</taxon>
        <taxon>Eutheria</taxon>
        <taxon>Laurasiatheria</taxon>
        <taxon>Chiroptera</taxon>
        <taxon>Yangochiroptera</taxon>
        <taxon>Vespertilionidae</taxon>
        <taxon>Myotis</taxon>
    </lineage>
</organism>
<evidence type="ECO:0000313" key="8">
    <source>
        <dbReference type="EMBL" id="ELK37570.1"/>
    </source>
</evidence>
<evidence type="ECO:0000259" key="7">
    <source>
        <dbReference type="Pfam" id="PF04547"/>
    </source>
</evidence>
<comment type="caution">
    <text evidence="6">Lacks conserved residue(s) required for the propagation of feature annotation.</text>
</comment>
<dbReference type="GO" id="GO:0005254">
    <property type="term" value="F:chloride channel activity"/>
    <property type="evidence" value="ECO:0007669"/>
    <property type="project" value="TreeGrafter"/>
</dbReference>
<evidence type="ECO:0000256" key="5">
    <source>
        <dbReference type="ARBA" id="ARBA00023136"/>
    </source>
</evidence>
<keyword evidence="9" id="KW-1185">Reference proteome</keyword>
<name>L5MH36_MYODS</name>
<dbReference type="Proteomes" id="UP000010556">
    <property type="component" value="Unassembled WGS sequence"/>
</dbReference>
<dbReference type="Pfam" id="PF04547">
    <property type="entry name" value="Anoctamin"/>
    <property type="match status" value="1"/>
</dbReference>
<accession>L5MH36</accession>
<evidence type="ECO:0000256" key="3">
    <source>
        <dbReference type="ARBA" id="ARBA00022692"/>
    </source>
</evidence>
<comment type="similarity">
    <text evidence="2 6">Belongs to the anoctamin family.</text>
</comment>
<dbReference type="PANTHER" id="PTHR12308:SF23">
    <property type="entry name" value="ANOCTAMIN-5"/>
    <property type="match status" value="1"/>
</dbReference>
<dbReference type="PANTHER" id="PTHR12308">
    <property type="entry name" value="ANOCTAMIN"/>
    <property type="match status" value="1"/>
</dbReference>
<protein>
    <recommendedName>
        <fullName evidence="6">Anoctamin</fullName>
    </recommendedName>
</protein>